<dbReference type="OMA" id="TDILMAY"/>
<protein>
    <submittedName>
        <fullName evidence="3">Transposase</fullName>
    </submittedName>
</protein>
<reference evidence="1 2" key="2">
    <citation type="submission" date="2018-11" db="EMBL/GenBank/DDBJ databases">
        <authorList>
            <consortium name="Pathogen Informatics"/>
        </authorList>
    </citation>
    <scope>NUCLEOTIDE SEQUENCE [LARGE SCALE GENOMIC DNA]</scope>
</reference>
<accession>A0A0N5CYV0</accession>
<evidence type="ECO:0000313" key="2">
    <source>
        <dbReference type="Proteomes" id="UP000276776"/>
    </source>
</evidence>
<evidence type="ECO:0000313" key="3">
    <source>
        <dbReference type="WBParaSite" id="TCLT_0000563801-mRNA-1"/>
    </source>
</evidence>
<organism evidence="3">
    <name type="scientific">Thelazia callipaeda</name>
    <name type="common">Oriental eyeworm</name>
    <name type="synonym">Parasitic nematode</name>
    <dbReference type="NCBI Taxonomy" id="103827"/>
    <lineage>
        <taxon>Eukaryota</taxon>
        <taxon>Metazoa</taxon>
        <taxon>Ecdysozoa</taxon>
        <taxon>Nematoda</taxon>
        <taxon>Chromadorea</taxon>
        <taxon>Rhabditida</taxon>
        <taxon>Spirurina</taxon>
        <taxon>Spiruromorpha</taxon>
        <taxon>Thelazioidea</taxon>
        <taxon>Thelaziidae</taxon>
        <taxon>Thelazia</taxon>
    </lineage>
</organism>
<name>A0A0N5CYV0_THECL</name>
<evidence type="ECO:0000313" key="1">
    <source>
        <dbReference type="EMBL" id="VDN02892.1"/>
    </source>
</evidence>
<reference evidence="3" key="1">
    <citation type="submission" date="2017-02" db="UniProtKB">
        <authorList>
            <consortium name="WormBaseParasite"/>
        </authorList>
    </citation>
    <scope>IDENTIFICATION</scope>
</reference>
<dbReference type="AlphaFoldDB" id="A0A0N5CYV0"/>
<sequence length="138" mass="15930">MQGPSVQEIVMNENVEIRFDRRVRTAIRIKADRPDIMIHDRKRREVILIEVGITNQEELTAVETGKKRKYDVLASKVGSEMKCRTKTIPYAMTCDGIGRNLYKRYAKEIIIPDHVGAYIQLVLKKTLQNILVDDHHGI</sequence>
<dbReference type="OrthoDB" id="2194416at2759"/>
<dbReference type="Proteomes" id="UP000276776">
    <property type="component" value="Unassembled WGS sequence"/>
</dbReference>
<dbReference type="EMBL" id="UYYF01004352">
    <property type="protein sequence ID" value="VDN02892.1"/>
    <property type="molecule type" value="Genomic_DNA"/>
</dbReference>
<gene>
    <name evidence="1" type="ORF">TCLT_LOCUS5627</name>
</gene>
<proteinExistence type="predicted"/>
<dbReference type="WBParaSite" id="TCLT_0000563801-mRNA-1">
    <property type="protein sequence ID" value="TCLT_0000563801-mRNA-1"/>
    <property type="gene ID" value="TCLT_0000563801"/>
</dbReference>
<keyword evidence="2" id="KW-1185">Reference proteome</keyword>